<protein>
    <submittedName>
        <fullName evidence="1">Alpha/beta hydrolase</fullName>
    </submittedName>
</protein>
<gene>
    <name evidence="1" type="ORF">E8A74_19740</name>
</gene>
<dbReference type="SUPFAM" id="SSF53474">
    <property type="entry name" value="alpha/beta-Hydrolases"/>
    <property type="match status" value="1"/>
</dbReference>
<dbReference type="InterPro" id="IPR050583">
    <property type="entry name" value="Mycobacterial_A85_antigen"/>
</dbReference>
<dbReference type="PANTHER" id="PTHR48098:SF6">
    <property type="entry name" value="FERRI-BACILLIBACTIN ESTERASE BESA"/>
    <property type="match status" value="1"/>
</dbReference>
<dbReference type="RefSeq" id="WP_136930592.1">
    <property type="nucleotide sequence ID" value="NZ_SSMQ01000019.1"/>
</dbReference>
<name>A0A4U1JBD3_9BACT</name>
<reference evidence="1 2" key="1">
    <citation type="submission" date="2019-04" db="EMBL/GenBank/DDBJ databases">
        <authorList>
            <person name="Li Y."/>
            <person name="Wang J."/>
        </authorList>
    </citation>
    <scope>NUCLEOTIDE SEQUENCE [LARGE SCALE GENOMIC DNA]</scope>
    <source>
        <strain evidence="1 2">DSM 14668</strain>
    </source>
</reference>
<keyword evidence="2" id="KW-1185">Reference proteome</keyword>
<keyword evidence="1" id="KW-0378">Hydrolase</keyword>
<dbReference type="Pfam" id="PF00756">
    <property type="entry name" value="Esterase"/>
    <property type="match status" value="1"/>
</dbReference>
<sequence length="252" mass="27814">MSEPTVHLLGPFHVPGLSARHVRVYVPPRRAPMKPPVLYLFDGQNLFHDEPSFVGGWHLHEVGARLAARGERVPVIVGIDHGGHERIEELSPFPTRAGPGRLELLLDWMRGGLGPHIEHHFGVSTDPADTGVGGSSMGGLAALYVHLRAPERFGLAMSMSPSLQIGQGAIFDWIDAHPRPRASRIYLDAGALEAGGGLLRAAERLATRFVERGYDPHSLKFVAAKRGAHNEKNWRRRAPGAIRFLFGRKWRR</sequence>
<dbReference type="AlphaFoldDB" id="A0A4U1JBD3"/>
<dbReference type="OrthoDB" id="49490at2"/>
<dbReference type="EMBL" id="SSMQ01000019">
    <property type="protein sequence ID" value="TKD06452.1"/>
    <property type="molecule type" value="Genomic_DNA"/>
</dbReference>
<dbReference type="InterPro" id="IPR000801">
    <property type="entry name" value="Esterase-like"/>
</dbReference>
<evidence type="ECO:0000313" key="2">
    <source>
        <dbReference type="Proteomes" id="UP000309215"/>
    </source>
</evidence>
<dbReference type="Gene3D" id="3.40.50.1820">
    <property type="entry name" value="alpha/beta hydrolase"/>
    <property type="match status" value="1"/>
</dbReference>
<organism evidence="1 2">
    <name type="scientific">Polyangium fumosum</name>
    <dbReference type="NCBI Taxonomy" id="889272"/>
    <lineage>
        <taxon>Bacteria</taxon>
        <taxon>Pseudomonadati</taxon>
        <taxon>Myxococcota</taxon>
        <taxon>Polyangia</taxon>
        <taxon>Polyangiales</taxon>
        <taxon>Polyangiaceae</taxon>
        <taxon>Polyangium</taxon>
    </lineage>
</organism>
<dbReference type="Proteomes" id="UP000309215">
    <property type="component" value="Unassembled WGS sequence"/>
</dbReference>
<dbReference type="GO" id="GO:0016787">
    <property type="term" value="F:hydrolase activity"/>
    <property type="evidence" value="ECO:0007669"/>
    <property type="project" value="UniProtKB-KW"/>
</dbReference>
<dbReference type="InterPro" id="IPR029058">
    <property type="entry name" value="AB_hydrolase_fold"/>
</dbReference>
<proteinExistence type="predicted"/>
<evidence type="ECO:0000313" key="1">
    <source>
        <dbReference type="EMBL" id="TKD06452.1"/>
    </source>
</evidence>
<dbReference type="PANTHER" id="PTHR48098">
    <property type="entry name" value="ENTEROCHELIN ESTERASE-RELATED"/>
    <property type="match status" value="1"/>
</dbReference>
<accession>A0A4U1JBD3</accession>
<comment type="caution">
    <text evidence="1">The sequence shown here is derived from an EMBL/GenBank/DDBJ whole genome shotgun (WGS) entry which is preliminary data.</text>
</comment>